<sequence>MLLDVALIAVFLLVGGFFAAAEIALVTLRDGQARALAERGRRGRRVARLRADSNRFLSSVQVGVTVAGFFASSYGATTIAARLDPVLAGWGMPVALASTVALVGVTLVVSYLSLVVSELVPKRVALQHPERTALATAGVLDRVATVFRPVIWVLSRSTDAVARLLGVGAPTGGGRVSEAELRDMVRTSSSLGVEERRLLSNAFGATDRVLREVMVPRTEVDFLDGALSPPQAAVRVLDRPHSRYPVLGDDVDDVVGVLHVRDLLGAAYGDGARSVTELARPVTVLPGTKNVLDALGHLRRGGGHLAVVIDEYGGNDGIVTIEDLVEEIVGDIRGEADDLAGPVARPLHGGGYDADGLVSVAGLQEQTGIGLPDGPYDTLGGFVLAQLGRAPTRGDAITAAGYRFTVGEVDGHRVARVRIAPEPGSERGAGDGGGGNSDHNDDANDDDANDDDANDDGDNNDNGGRDNNDNGGRGDNGGGPRP</sequence>
<evidence type="ECO:0000256" key="2">
    <source>
        <dbReference type="ARBA" id="ARBA00006337"/>
    </source>
</evidence>
<reference evidence="15 16" key="1">
    <citation type="submission" date="2016-10" db="EMBL/GenBank/DDBJ databases">
        <authorList>
            <person name="de Groot N.N."/>
        </authorList>
    </citation>
    <scope>NUCLEOTIDE SEQUENCE [LARGE SCALE GENOMIC DNA]</scope>
    <source>
        <strain evidence="15 16">CGMCC 4.1877</strain>
    </source>
</reference>
<dbReference type="Pfam" id="PF00571">
    <property type="entry name" value="CBS"/>
    <property type="match status" value="2"/>
</dbReference>
<protein>
    <submittedName>
        <fullName evidence="15">Putative hemolysin</fullName>
    </submittedName>
</protein>
<dbReference type="SUPFAM" id="SSF56176">
    <property type="entry name" value="FAD-binding/transporter-associated domain-like"/>
    <property type="match status" value="1"/>
</dbReference>
<dbReference type="AlphaFoldDB" id="A0A1I4ZLB8"/>
<dbReference type="InterPro" id="IPR005170">
    <property type="entry name" value="Transptr-assoc_dom"/>
</dbReference>
<dbReference type="InterPro" id="IPR016169">
    <property type="entry name" value="FAD-bd_PCMH_sub2"/>
</dbReference>
<gene>
    <name evidence="15" type="ORF">SAMN05216207_1015131</name>
</gene>
<evidence type="ECO:0000256" key="8">
    <source>
        <dbReference type="ARBA" id="ARBA00023136"/>
    </source>
</evidence>
<evidence type="ECO:0000256" key="3">
    <source>
        <dbReference type="ARBA" id="ARBA00022475"/>
    </source>
</evidence>
<dbReference type="InterPro" id="IPR046342">
    <property type="entry name" value="CBS_dom_sf"/>
</dbReference>
<keyword evidence="5" id="KW-0677">Repeat</keyword>
<evidence type="ECO:0000256" key="12">
    <source>
        <dbReference type="SAM" id="Phobius"/>
    </source>
</evidence>
<dbReference type="InterPro" id="IPR000644">
    <property type="entry name" value="CBS_dom"/>
</dbReference>
<evidence type="ECO:0000256" key="4">
    <source>
        <dbReference type="ARBA" id="ARBA00022692"/>
    </source>
</evidence>
<organism evidence="15 16">
    <name type="scientific">Pseudonocardia ammonioxydans</name>
    <dbReference type="NCBI Taxonomy" id="260086"/>
    <lineage>
        <taxon>Bacteria</taxon>
        <taxon>Bacillati</taxon>
        <taxon>Actinomycetota</taxon>
        <taxon>Actinomycetes</taxon>
        <taxon>Pseudonocardiales</taxon>
        <taxon>Pseudonocardiaceae</taxon>
        <taxon>Pseudonocardia</taxon>
    </lineage>
</organism>
<evidence type="ECO:0000256" key="11">
    <source>
        <dbReference type="SAM" id="MobiDB-lite"/>
    </source>
</evidence>
<dbReference type="InterPro" id="IPR051676">
    <property type="entry name" value="UPF0053_domain"/>
</dbReference>
<keyword evidence="6 10" id="KW-1133">Transmembrane helix</keyword>
<feature type="compositionally biased region" description="Acidic residues" evidence="11">
    <location>
        <begin position="443"/>
        <end position="459"/>
    </location>
</feature>
<evidence type="ECO:0000256" key="10">
    <source>
        <dbReference type="PROSITE-ProRule" id="PRU01193"/>
    </source>
</evidence>
<feature type="transmembrane region" description="Helical" evidence="12">
    <location>
        <begin position="94"/>
        <end position="116"/>
    </location>
</feature>
<evidence type="ECO:0000256" key="5">
    <source>
        <dbReference type="ARBA" id="ARBA00022737"/>
    </source>
</evidence>
<dbReference type="GO" id="GO:0050660">
    <property type="term" value="F:flavin adenine dinucleotide binding"/>
    <property type="evidence" value="ECO:0007669"/>
    <property type="project" value="InterPro"/>
</dbReference>
<name>A0A1I4ZLB8_PSUAM</name>
<dbReference type="Gene3D" id="3.30.465.10">
    <property type="match status" value="1"/>
</dbReference>
<comment type="subcellular location">
    <subcellularLocation>
        <location evidence="1">Cell membrane</location>
        <topology evidence="1">Multi-pass membrane protein</topology>
    </subcellularLocation>
</comment>
<dbReference type="PANTHER" id="PTHR43099">
    <property type="entry name" value="UPF0053 PROTEIN YRKA"/>
    <property type="match status" value="1"/>
</dbReference>
<keyword evidence="16" id="KW-1185">Reference proteome</keyword>
<dbReference type="RefSeq" id="WP_177238515.1">
    <property type="nucleotide sequence ID" value="NZ_FOUY01000015.1"/>
</dbReference>
<dbReference type="Pfam" id="PF03471">
    <property type="entry name" value="CorC_HlyC"/>
    <property type="match status" value="1"/>
</dbReference>
<dbReference type="SUPFAM" id="SSF54631">
    <property type="entry name" value="CBS-domain pair"/>
    <property type="match status" value="1"/>
</dbReference>
<evidence type="ECO:0000256" key="9">
    <source>
        <dbReference type="PROSITE-ProRule" id="PRU00703"/>
    </source>
</evidence>
<comment type="similarity">
    <text evidence="2">Belongs to the UPF0053 family.</text>
</comment>
<dbReference type="PROSITE" id="PS51371">
    <property type="entry name" value="CBS"/>
    <property type="match status" value="1"/>
</dbReference>
<dbReference type="EMBL" id="FOUY01000015">
    <property type="protein sequence ID" value="SFN51044.1"/>
    <property type="molecule type" value="Genomic_DNA"/>
</dbReference>
<dbReference type="PROSITE" id="PS51846">
    <property type="entry name" value="CNNM"/>
    <property type="match status" value="1"/>
</dbReference>
<evidence type="ECO:0000313" key="15">
    <source>
        <dbReference type="EMBL" id="SFN51044.1"/>
    </source>
</evidence>
<keyword evidence="7 9" id="KW-0129">CBS domain</keyword>
<feature type="domain" description="CBS" evidence="13">
    <location>
        <begin position="275"/>
        <end position="339"/>
    </location>
</feature>
<evidence type="ECO:0000313" key="16">
    <source>
        <dbReference type="Proteomes" id="UP000199614"/>
    </source>
</evidence>
<dbReference type="InterPro" id="IPR044751">
    <property type="entry name" value="Ion_transp-like_CBS"/>
</dbReference>
<evidence type="ECO:0000256" key="6">
    <source>
        <dbReference type="ARBA" id="ARBA00022989"/>
    </source>
</evidence>
<feature type="transmembrane region" description="Helical" evidence="12">
    <location>
        <begin position="56"/>
        <end position="74"/>
    </location>
</feature>
<evidence type="ECO:0000259" key="14">
    <source>
        <dbReference type="PROSITE" id="PS51846"/>
    </source>
</evidence>
<dbReference type="STRING" id="260086.SAMN05216207_1015131"/>
<feature type="region of interest" description="Disordered" evidence="11">
    <location>
        <begin position="416"/>
        <end position="482"/>
    </location>
</feature>
<evidence type="ECO:0000256" key="1">
    <source>
        <dbReference type="ARBA" id="ARBA00004651"/>
    </source>
</evidence>
<feature type="transmembrane region" description="Helical" evidence="12">
    <location>
        <begin position="6"/>
        <end position="28"/>
    </location>
</feature>
<dbReference type="InterPro" id="IPR036318">
    <property type="entry name" value="FAD-bd_PCMH-like_sf"/>
</dbReference>
<dbReference type="Proteomes" id="UP000199614">
    <property type="component" value="Unassembled WGS sequence"/>
</dbReference>
<dbReference type="GO" id="GO:0005886">
    <property type="term" value="C:plasma membrane"/>
    <property type="evidence" value="ECO:0007669"/>
    <property type="project" value="UniProtKB-SubCell"/>
</dbReference>
<dbReference type="PANTHER" id="PTHR43099:SF5">
    <property type="entry name" value="HLYC_CORC FAMILY TRANSPORTER"/>
    <property type="match status" value="1"/>
</dbReference>
<keyword evidence="4 10" id="KW-0812">Transmembrane</keyword>
<evidence type="ECO:0000259" key="13">
    <source>
        <dbReference type="PROSITE" id="PS51371"/>
    </source>
</evidence>
<dbReference type="InterPro" id="IPR002550">
    <property type="entry name" value="CNNM"/>
</dbReference>
<evidence type="ECO:0000256" key="7">
    <source>
        <dbReference type="ARBA" id="ARBA00023122"/>
    </source>
</evidence>
<dbReference type="Gene3D" id="3.10.580.10">
    <property type="entry name" value="CBS-domain"/>
    <property type="match status" value="1"/>
</dbReference>
<feature type="domain" description="CNNM transmembrane" evidence="14">
    <location>
        <begin position="1"/>
        <end position="198"/>
    </location>
</feature>
<feature type="compositionally biased region" description="Gly residues" evidence="11">
    <location>
        <begin position="471"/>
        <end position="482"/>
    </location>
</feature>
<keyword evidence="8 10" id="KW-0472">Membrane</keyword>
<dbReference type="SMART" id="SM01091">
    <property type="entry name" value="CorC_HlyC"/>
    <property type="match status" value="1"/>
</dbReference>
<dbReference type="CDD" id="cd04590">
    <property type="entry name" value="CBS_pair_CorC_HlyC_assoc"/>
    <property type="match status" value="1"/>
</dbReference>
<proteinExistence type="inferred from homology"/>
<keyword evidence="3" id="KW-1003">Cell membrane</keyword>
<dbReference type="Pfam" id="PF01595">
    <property type="entry name" value="CNNM"/>
    <property type="match status" value="1"/>
</dbReference>
<accession>A0A1I4ZLB8</accession>